<organism evidence="1 2">
    <name type="scientific">Dyadobacter jejuensis</name>
    <dbReference type="NCBI Taxonomy" id="1082580"/>
    <lineage>
        <taxon>Bacteria</taxon>
        <taxon>Pseudomonadati</taxon>
        <taxon>Bacteroidota</taxon>
        <taxon>Cytophagia</taxon>
        <taxon>Cytophagales</taxon>
        <taxon>Spirosomataceae</taxon>
        <taxon>Dyadobacter</taxon>
    </lineage>
</organism>
<accession>A0A316B6T6</accession>
<gene>
    <name evidence="1" type="ORF">CLV98_104125</name>
</gene>
<dbReference type="Proteomes" id="UP000245880">
    <property type="component" value="Unassembled WGS sequence"/>
</dbReference>
<evidence type="ECO:0000313" key="1">
    <source>
        <dbReference type="EMBL" id="PWJ58267.1"/>
    </source>
</evidence>
<evidence type="ECO:0000313" key="2">
    <source>
        <dbReference type="Proteomes" id="UP000245880"/>
    </source>
</evidence>
<name>A0A316B6T6_9BACT</name>
<reference evidence="1 2" key="1">
    <citation type="submission" date="2018-03" db="EMBL/GenBank/DDBJ databases">
        <title>Genomic Encyclopedia of Archaeal and Bacterial Type Strains, Phase II (KMG-II): from individual species to whole genera.</title>
        <authorList>
            <person name="Goeker M."/>
        </authorList>
    </citation>
    <scope>NUCLEOTIDE SEQUENCE [LARGE SCALE GENOMIC DNA]</scope>
    <source>
        <strain evidence="1 2">DSM 100346</strain>
    </source>
</reference>
<dbReference type="EMBL" id="QGDT01000004">
    <property type="protein sequence ID" value="PWJ58267.1"/>
    <property type="molecule type" value="Genomic_DNA"/>
</dbReference>
<keyword evidence="2" id="KW-1185">Reference proteome</keyword>
<comment type="caution">
    <text evidence="1">The sequence shown here is derived from an EMBL/GenBank/DDBJ whole genome shotgun (WGS) entry which is preliminary data.</text>
</comment>
<dbReference type="AlphaFoldDB" id="A0A316B6T6"/>
<proteinExistence type="predicted"/>
<sequence>MEDIINLGLCKMNSVLLMNHSNLFYNLLVPSNLHNSINQLVENMLSWFFETSSFIVHQDHGFQNAAQDP</sequence>
<protein>
    <submittedName>
        <fullName evidence="1">Uncharacterized protein</fullName>
    </submittedName>
</protein>